<dbReference type="EMBL" id="JARQWQ010000022">
    <property type="protein sequence ID" value="KAK2564526.1"/>
    <property type="molecule type" value="Genomic_DNA"/>
</dbReference>
<accession>A0AAD9V7U1</accession>
<sequence>MENLPNELLLTIFGFVHPVYDVIVRISPVCHRWNEIIHKTPSLWEHFHLQLAELTKQEREITFRCLRKFNTFIKCIRVPALDVVFGDDNLLFIHIVTLEMTNISCLDIPSFPWSLQQLLALKGAKNLKVINLYGFSDLSNIQWTHSLYHQVSFINQGHLQLLKEKCPQLKVLKLSVNMLRLPGNALINILDDLKLKDLQISAYNNSESIIRMSHNGLKLLKSLLTSNHASVISKLDLHYVSIGHKELRLLLKLLSSLRYLKLRFLDIFRCITGYQYLESKSLEYLELDNLPAQHILNLKCSMPKLRRFMLSGCSSLRCLQVVSSLLQDLHLNFLPSLRSLHITATSLKQMELGHCELLMSETIDKVLKKNIKIQNCTITGRLKIFKLSRNEDVRLTNLRMWMTDIFQIQRIEVHCPTLQLFHLCSHHDPDGDFALPVPEACIDLQCTDLVEALVDLPRLTSVSINCRTMSNLMLNVEKQTTAARCGVIRIAAEETLSNFTVVNCILNRVEISAGKIGRLDFIKCRIKGVLKVESESYVGLICLQDMEESQKNMDLITSCYEIKELILEECFWLRTITLFANERQLCRSSLMSWTESYVVQEPQREDRCSNVESLVKVIKAENCPFFTGLLIPSFH</sequence>
<dbReference type="InterPro" id="IPR001810">
    <property type="entry name" value="F-box_dom"/>
</dbReference>
<gene>
    <name evidence="2" type="ORF">P5673_011973</name>
</gene>
<dbReference type="SUPFAM" id="SSF52058">
    <property type="entry name" value="L domain-like"/>
    <property type="match status" value="1"/>
</dbReference>
<protein>
    <recommendedName>
        <fullName evidence="1">F-box domain-containing protein</fullName>
    </recommendedName>
</protein>
<dbReference type="Gene3D" id="3.80.10.10">
    <property type="entry name" value="Ribonuclease Inhibitor"/>
    <property type="match status" value="1"/>
</dbReference>
<reference evidence="2" key="1">
    <citation type="journal article" date="2023" name="G3 (Bethesda)">
        <title>Whole genome assembly and annotation of the endangered Caribbean coral Acropora cervicornis.</title>
        <authorList>
            <person name="Selwyn J.D."/>
            <person name="Vollmer S.V."/>
        </authorList>
    </citation>
    <scope>NUCLEOTIDE SEQUENCE</scope>
    <source>
        <strain evidence="2">K2</strain>
    </source>
</reference>
<dbReference type="Gene3D" id="1.20.1280.50">
    <property type="match status" value="1"/>
</dbReference>
<keyword evidence="3" id="KW-1185">Reference proteome</keyword>
<proteinExistence type="predicted"/>
<evidence type="ECO:0000313" key="3">
    <source>
        <dbReference type="Proteomes" id="UP001249851"/>
    </source>
</evidence>
<organism evidence="2 3">
    <name type="scientific">Acropora cervicornis</name>
    <name type="common">Staghorn coral</name>
    <dbReference type="NCBI Taxonomy" id="6130"/>
    <lineage>
        <taxon>Eukaryota</taxon>
        <taxon>Metazoa</taxon>
        <taxon>Cnidaria</taxon>
        <taxon>Anthozoa</taxon>
        <taxon>Hexacorallia</taxon>
        <taxon>Scleractinia</taxon>
        <taxon>Astrocoeniina</taxon>
        <taxon>Acroporidae</taxon>
        <taxon>Acropora</taxon>
    </lineage>
</organism>
<dbReference type="Proteomes" id="UP001249851">
    <property type="component" value="Unassembled WGS sequence"/>
</dbReference>
<evidence type="ECO:0000313" key="2">
    <source>
        <dbReference type="EMBL" id="KAK2564526.1"/>
    </source>
</evidence>
<dbReference type="Pfam" id="PF12937">
    <property type="entry name" value="F-box-like"/>
    <property type="match status" value="1"/>
</dbReference>
<dbReference type="InterPro" id="IPR032675">
    <property type="entry name" value="LRR_dom_sf"/>
</dbReference>
<dbReference type="SUPFAM" id="SSF52047">
    <property type="entry name" value="RNI-like"/>
    <property type="match status" value="1"/>
</dbReference>
<dbReference type="InterPro" id="IPR036047">
    <property type="entry name" value="F-box-like_dom_sf"/>
</dbReference>
<dbReference type="AlphaFoldDB" id="A0AAD9V7U1"/>
<reference evidence="2" key="2">
    <citation type="journal article" date="2023" name="Science">
        <title>Genomic signatures of disease resistance in endangered staghorn corals.</title>
        <authorList>
            <person name="Vollmer S.V."/>
            <person name="Selwyn J.D."/>
            <person name="Despard B.A."/>
            <person name="Roesel C.L."/>
        </authorList>
    </citation>
    <scope>NUCLEOTIDE SEQUENCE</scope>
    <source>
        <strain evidence="2">K2</strain>
    </source>
</reference>
<feature type="domain" description="F-box" evidence="1">
    <location>
        <begin position="1"/>
        <end position="47"/>
    </location>
</feature>
<dbReference type="PROSITE" id="PS50181">
    <property type="entry name" value="FBOX"/>
    <property type="match status" value="1"/>
</dbReference>
<evidence type="ECO:0000259" key="1">
    <source>
        <dbReference type="PROSITE" id="PS50181"/>
    </source>
</evidence>
<dbReference type="SUPFAM" id="SSF81383">
    <property type="entry name" value="F-box domain"/>
    <property type="match status" value="1"/>
</dbReference>
<comment type="caution">
    <text evidence="2">The sequence shown here is derived from an EMBL/GenBank/DDBJ whole genome shotgun (WGS) entry which is preliminary data.</text>
</comment>
<name>A0AAD9V7U1_ACRCE</name>